<comment type="caution">
    <text evidence="3">The sequence shown here is derived from an EMBL/GenBank/DDBJ whole genome shotgun (WGS) entry which is preliminary data.</text>
</comment>
<evidence type="ECO:0000256" key="1">
    <source>
        <dbReference type="ARBA" id="ARBA00022676"/>
    </source>
</evidence>
<dbReference type="PANTHER" id="PTHR30160">
    <property type="entry name" value="TETRAACYLDISACCHARIDE 4'-KINASE-RELATED"/>
    <property type="match status" value="1"/>
</dbReference>
<sequence length="375" mass="42024">MTRWENCRNVLCVRLDNMGDLIMSAPALAALKKTYACRITLLTSSQARGMADFITAIDDVLTFDVPWVKNDGPTGREAMATLIQQIRSRHFDAAVIFTTFSQNPLPTAMMLYEAGIARTLAYCRENPYSLLSHWVPDAEPYSFIRHQVQRDLDLVQHIGVETAHDDVLLRSPAESVWQHVYEKIRSLGIRPDKPWIVVHPGVSEVKREYPLAHWKDACRILHTHYGIQFVVTGTEREIPIANELVEALPHATVSLAGMLPLEGFMALLRQARLVVTVNTATAHIAAAFHTPLVVLYALTNPQHVPWKGRGYVLPYPVPPGLRSKNEVLRHLQETCFAEATEVHPEDIVQAVCSVLLLKEIPAMPELVTGRTLTLV</sequence>
<dbReference type="RefSeq" id="WP_254083753.1">
    <property type="nucleotide sequence ID" value="NZ_JAHESE010000005.1"/>
</dbReference>
<dbReference type="EMBL" id="JAHESE010000005">
    <property type="protein sequence ID" value="MBT1708163.1"/>
    <property type="molecule type" value="Genomic_DNA"/>
</dbReference>
<evidence type="ECO:0000313" key="4">
    <source>
        <dbReference type="Proteomes" id="UP001319080"/>
    </source>
</evidence>
<dbReference type="GO" id="GO:0009244">
    <property type="term" value="P:lipopolysaccharide core region biosynthetic process"/>
    <property type="evidence" value="ECO:0007669"/>
    <property type="project" value="TreeGrafter"/>
</dbReference>
<dbReference type="PANTHER" id="PTHR30160:SF1">
    <property type="entry name" value="LIPOPOLYSACCHARIDE 1,2-N-ACETYLGLUCOSAMINETRANSFERASE-RELATED"/>
    <property type="match status" value="1"/>
</dbReference>
<organism evidence="3 4">
    <name type="scientific">Dawidia cretensis</name>
    <dbReference type="NCBI Taxonomy" id="2782350"/>
    <lineage>
        <taxon>Bacteria</taxon>
        <taxon>Pseudomonadati</taxon>
        <taxon>Bacteroidota</taxon>
        <taxon>Cytophagia</taxon>
        <taxon>Cytophagales</taxon>
        <taxon>Chryseotaleaceae</taxon>
        <taxon>Dawidia</taxon>
    </lineage>
</organism>
<dbReference type="Pfam" id="PF01075">
    <property type="entry name" value="Glyco_transf_9"/>
    <property type="match status" value="1"/>
</dbReference>
<dbReference type="GO" id="GO:0008713">
    <property type="term" value="F:ADP-heptose-lipopolysaccharide heptosyltransferase activity"/>
    <property type="evidence" value="ECO:0007669"/>
    <property type="project" value="TreeGrafter"/>
</dbReference>
<name>A0AAP2GTF2_9BACT</name>
<accession>A0AAP2GTF2</accession>
<protein>
    <submittedName>
        <fullName evidence="3">Glycosyltransferase family 9 protein</fullName>
    </submittedName>
</protein>
<dbReference type="Gene3D" id="3.40.50.2000">
    <property type="entry name" value="Glycogen Phosphorylase B"/>
    <property type="match status" value="2"/>
</dbReference>
<evidence type="ECO:0000256" key="2">
    <source>
        <dbReference type="ARBA" id="ARBA00022679"/>
    </source>
</evidence>
<dbReference type="CDD" id="cd03789">
    <property type="entry name" value="GT9_LPS_heptosyltransferase"/>
    <property type="match status" value="1"/>
</dbReference>
<dbReference type="GO" id="GO:0005829">
    <property type="term" value="C:cytosol"/>
    <property type="evidence" value="ECO:0007669"/>
    <property type="project" value="TreeGrafter"/>
</dbReference>
<gene>
    <name evidence="3" type="ORF">KK062_08010</name>
</gene>
<proteinExistence type="predicted"/>
<dbReference type="InterPro" id="IPR002201">
    <property type="entry name" value="Glyco_trans_9"/>
</dbReference>
<dbReference type="Proteomes" id="UP001319080">
    <property type="component" value="Unassembled WGS sequence"/>
</dbReference>
<dbReference type="SUPFAM" id="SSF53756">
    <property type="entry name" value="UDP-Glycosyltransferase/glycogen phosphorylase"/>
    <property type="match status" value="1"/>
</dbReference>
<keyword evidence="2" id="KW-0808">Transferase</keyword>
<keyword evidence="1" id="KW-0328">Glycosyltransferase</keyword>
<keyword evidence="4" id="KW-1185">Reference proteome</keyword>
<evidence type="ECO:0000313" key="3">
    <source>
        <dbReference type="EMBL" id="MBT1708163.1"/>
    </source>
</evidence>
<dbReference type="InterPro" id="IPR051199">
    <property type="entry name" value="LPS_LOS_Heptosyltrfase"/>
</dbReference>
<dbReference type="AlphaFoldDB" id="A0AAP2GTF2"/>
<reference evidence="3 4" key="1">
    <citation type="submission" date="2021-05" db="EMBL/GenBank/DDBJ databases">
        <title>A Polyphasic approach of four new species of the genus Ohtaekwangia: Ohtaekwangia histidinii sp. nov., Ohtaekwangia cretensis sp. nov., Ohtaekwangia indiensis sp. nov., Ohtaekwangia reichenbachii sp. nov. from diverse environment.</title>
        <authorList>
            <person name="Octaviana S."/>
        </authorList>
    </citation>
    <scope>NUCLEOTIDE SEQUENCE [LARGE SCALE GENOMIC DNA]</scope>
    <source>
        <strain evidence="3 4">PWU5</strain>
    </source>
</reference>